<feature type="domain" description="GGDEF" evidence="3">
    <location>
        <begin position="546"/>
        <end position="679"/>
    </location>
</feature>
<feature type="transmembrane region" description="Helical" evidence="1">
    <location>
        <begin position="102"/>
        <end position="118"/>
    </location>
</feature>
<accession>A0A5J5GBZ9</accession>
<dbReference type="SUPFAM" id="SSF141868">
    <property type="entry name" value="EAL domain-like"/>
    <property type="match status" value="1"/>
</dbReference>
<dbReference type="Pfam" id="PF00990">
    <property type="entry name" value="GGDEF"/>
    <property type="match status" value="1"/>
</dbReference>
<feature type="transmembrane region" description="Helical" evidence="1">
    <location>
        <begin position="130"/>
        <end position="149"/>
    </location>
</feature>
<gene>
    <name evidence="4" type="ORF">F4V43_08455</name>
</gene>
<dbReference type="InterPro" id="IPR029016">
    <property type="entry name" value="GAF-like_dom_sf"/>
</dbReference>
<dbReference type="FunFam" id="3.20.20.450:FF:000001">
    <property type="entry name" value="Cyclic di-GMP phosphodiesterase yahA"/>
    <property type="match status" value="1"/>
</dbReference>
<dbReference type="SMART" id="SM00267">
    <property type="entry name" value="GGDEF"/>
    <property type="match status" value="1"/>
</dbReference>
<feature type="transmembrane region" description="Helical" evidence="1">
    <location>
        <begin position="309"/>
        <end position="326"/>
    </location>
</feature>
<dbReference type="Gene3D" id="3.30.70.270">
    <property type="match status" value="1"/>
</dbReference>
<evidence type="ECO:0000259" key="2">
    <source>
        <dbReference type="PROSITE" id="PS50883"/>
    </source>
</evidence>
<feature type="transmembrane region" description="Helical" evidence="1">
    <location>
        <begin position="70"/>
        <end position="90"/>
    </location>
</feature>
<proteinExistence type="predicted"/>
<dbReference type="InterPro" id="IPR043128">
    <property type="entry name" value="Rev_trsase/Diguanyl_cyclase"/>
</dbReference>
<feature type="transmembrane region" description="Helical" evidence="1">
    <location>
        <begin position="35"/>
        <end position="58"/>
    </location>
</feature>
<keyword evidence="1" id="KW-0812">Transmembrane</keyword>
<dbReference type="SUPFAM" id="SSF55781">
    <property type="entry name" value="GAF domain-like"/>
    <property type="match status" value="1"/>
</dbReference>
<evidence type="ECO:0000313" key="5">
    <source>
        <dbReference type="Proteomes" id="UP000367750"/>
    </source>
</evidence>
<dbReference type="InterPro" id="IPR035919">
    <property type="entry name" value="EAL_sf"/>
</dbReference>
<sequence>MEQLPEVMSTLYVVAYAFCLFLGIYTFAASVNRMLGFLCLALSLSLCIWAFACAAGLPALEFGSVRFRRVLSILGLGVCYTLASLLMIRLRRSRVTAQRERRLLLLAAAPALGLALLTDELLRLASPGPMARLAGLVPMLPYLLVLAAVRRNGMLRQTEPEDEEILSGAGTLGLYNRLALLAVAAGILHAVVPYFVSGPGPAPAALRFSALLLLLGVLIRLIGQLRFNSAAKLYMSLALFVPVIPAVTLNFQREAALNVWAFPLALMLFALVFRRRLLLVALTLTAVLTQSALWLWVPRTAVEVGAGDYLARIGIFAMCFVIAYYVHRTYVYRLRHNERQLQLQKLMTEISSDFAAAGRGGIEQAAHRTLEALGRHFELDRVVIFRKDREDGGATSLWEWHRRDLVPLRPFLPHLTRSRLEWWFERMKDGGAAILDVHDLPDEPPVQKDKLHAEGTASVAMLPIPGQKEWLGCMGLAAGKPGILRDSLSDFLTIMANLFSGALKRMDSEEEADQLAFYDYLTGLPNRILFRRRAEEVLSREQARGGMAAVLFVDLDSFKNINDTLGHEAGDELLVCVAREMQAALGRSCMLSRFGGDEFLVLAHGIRDKGEAIGAAERLMAAFRRPVRLQEQKFYITASAGVALYPADGRDAETLVKNADIAMFRAKESGKNQYRFCSAAMKEEVSERLSVANSLAGALERGELRLLYQPQLSLHSGRIIGMEALIRWERPGIGSVPPQLFIPIAESTGLISAIGDWVLRTACEQNKTWQDLGLPRVRMAVNISVHQLRDPGFASKVTGTLVATGLDPEDLELEVTESGAIREQDQIVQVLGEIKQKGVSISIDDFGTEYSSLSRLKQLPVDKVKLDMEFVHGIEESPKDQAITRGMISLARNLGLKVVAEGVETQAQLDFLESRMCDEVQGYYYYRPLSAEEMEEVLRTAAAGEREPDRRVIGPR</sequence>
<dbReference type="PANTHER" id="PTHR33121:SF70">
    <property type="entry name" value="SIGNALING PROTEIN YKOW"/>
    <property type="match status" value="1"/>
</dbReference>
<keyword evidence="1" id="KW-1133">Transmembrane helix</keyword>
<dbReference type="Pfam" id="PF00563">
    <property type="entry name" value="EAL"/>
    <property type="match status" value="1"/>
</dbReference>
<dbReference type="AlphaFoldDB" id="A0A5J5GBZ9"/>
<feature type="transmembrane region" description="Helical" evidence="1">
    <location>
        <begin position="202"/>
        <end position="221"/>
    </location>
</feature>
<dbReference type="CDD" id="cd01948">
    <property type="entry name" value="EAL"/>
    <property type="match status" value="1"/>
</dbReference>
<dbReference type="PANTHER" id="PTHR33121">
    <property type="entry name" value="CYCLIC DI-GMP PHOSPHODIESTERASE PDEF"/>
    <property type="match status" value="1"/>
</dbReference>
<dbReference type="RefSeq" id="WP_150457803.1">
    <property type="nucleotide sequence ID" value="NZ_VYKK01000008.1"/>
</dbReference>
<dbReference type="PROSITE" id="PS50887">
    <property type="entry name" value="GGDEF"/>
    <property type="match status" value="1"/>
</dbReference>
<dbReference type="CDD" id="cd01949">
    <property type="entry name" value="GGDEF"/>
    <property type="match status" value="1"/>
</dbReference>
<dbReference type="EMBL" id="VYKK01000008">
    <property type="protein sequence ID" value="KAA9005490.1"/>
    <property type="molecule type" value="Genomic_DNA"/>
</dbReference>
<dbReference type="InterPro" id="IPR001633">
    <property type="entry name" value="EAL_dom"/>
</dbReference>
<dbReference type="OrthoDB" id="2624050at2"/>
<dbReference type="SMART" id="SM00052">
    <property type="entry name" value="EAL"/>
    <property type="match status" value="1"/>
</dbReference>
<keyword evidence="1" id="KW-0472">Membrane</keyword>
<organism evidence="4 5">
    <name type="scientific">Paenibacillus spiritus</name>
    <dbReference type="NCBI Taxonomy" id="2496557"/>
    <lineage>
        <taxon>Bacteria</taxon>
        <taxon>Bacillati</taxon>
        <taxon>Bacillota</taxon>
        <taxon>Bacilli</taxon>
        <taxon>Bacillales</taxon>
        <taxon>Paenibacillaceae</taxon>
        <taxon>Paenibacillus</taxon>
    </lineage>
</organism>
<feature type="domain" description="EAL" evidence="2">
    <location>
        <begin position="688"/>
        <end position="942"/>
    </location>
</feature>
<dbReference type="InterPro" id="IPR050706">
    <property type="entry name" value="Cyclic-di-GMP_PDE-like"/>
</dbReference>
<evidence type="ECO:0000259" key="3">
    <source>
        <dbReference type="PROSITE" id="PS50887"/>
    </source>
</evidence>
<evidence type="ECO:0000256" key="1">
    <source>
        <dbReference type="SAM" id="Phobius"/>
    </source>
</evidence>
<dbReference type="GO" id="GO:0071111">
    <property type="term" value="F:cyclic-guanylate-specific phosphodiesterase activity"/>
    <property type="evidence" value="ECO:0007669"/>
    <property type="project" value="InterPro"/>
</dbReference>
<dbReference type="InterPro" id="IPR029787">
    <property type="entry name" value="Nucleotide_cyclase"/>
</dbReference>
<protein>
    <submittedName>
        <fullName evidence="4">EAL domain-containing protein</fullName>
    </submittedName>
</protein>
<reference evidence="4 5" key="1">
    <citation type="submission" date="2019-09" db="EMBL/GenBank/DDBJ databases">
        <title>Bacillus ochoae sp. nov., Paenibacillus whitsoniae sp. nov., Paenibacillus spiritus sp. nov. Isolated from the Mars Exploration Rover during spacecraft assembly.</title>
        <authorList>
            <person name="Seuylemezian A."/>
            <person name="Vaishampayan P."/>
        </authorList>
    </citation>
    <scope>NUCLEOTIDE SEQUENCE [LARGE SCALE GENOMIC DNA]</scope>
    <source>
        <strain evidence="4 5">MER_111</strain>
    </source>
</reference>
<feature type="transmembrane region" description="Helical" evidence="1">
    <location>
        <begin position="178"/>
        <end position="196"/>
    </location>
</feature>
<dbReference type="SMART" id="SM00065">
    <property type="entry name" value="GAF"/>
    <property type="match status" value="1"/>
</dbReference>
<dbReference type="InterPro" id="IPR000160">
    <property type="entry name" value="GGDEF_dom"/>
</dbReference>
<dbReference type="SUPFAM" id="SSF55073">
    <property type="entry name" value="Nucleotide cyclase"/>
    <property type="match status" value="1"/>
</dbReference>
<feature type="transmembrane region" description="Helical" evidence="1">
    <location>
        <begin position="257"/>
        <end position="273"/>
    </location>
</feature>
<dbReference type="Gene3D" id="3.30.450.40">
    <property type="match status" value="1"/>
</dbReference>
<feature type="transmembrane region" description="Helical" evidence="1">
    <location>
        <begin position="278"/>
        <end position="297"/>
    </location>
</feature>
<dbReference type="Gene3D" id="3.20.20.450">
    <property type="entry name" value="EAL domain"/>
    <property type="match status" value="1"/>
</dbReference>
<comment type="caution">
    <text evidence="4">The sequence shown here is derived from an EMBL/GenBank/DDBJ whole genome shotgun (WGS) entry which is preliminary data.</text>
</comment>
<dbReference type="InterPro" id="IPR003018">
    <property type="entry name" value="GAF"/>
</dbReference>
<keyword evidence="5" id="KW-1185">Reference proteome</keyword>
<dbReference type="Proteomes" id="UP000367750">
    <property type="component" value="Unassembled WGS sequence"/>
</dbReference>
<name>A0A5J5GBZ9_9BACL</name>
<dbReference type="PROSITE" id="PS50883">
    <property type="entry name" value="EAL"/>
    <property type="match status" value="1"/>
</dbReference>
<dbReference type="NCBIfam" id="TIGR00254">
    <property type="entry name" value="GGDEF"/>
    <property type="match status" value="1"/>
</dbReference>
<feature type="transmembrane region" description="Helical" evidence="1">
    <location>
        <begin position="12"/>
        <end position="28"/>
    </location>
</feature>
<evidence type="ECO:0000313" key="4">
    <source>
        <dbReference type="EMBL" id="KAA9005490.1"/>
    </source>
</evidence>